<dbReference type="EMBL" id="CP014500">
    <property type="protein sequence ID" value="ANB11696.1"/>
    <property type="molecule type" value="Genomic_DNA"/>
</dbReference>
<organism evidence="2 3">
    <name type="scientific">Sugiyamaella lignohabitans</name>
    <dbReference type="NCBI Taxonomy" id="796027"/>
    <lineage>
        <taxon>Eukaryota</taxon>
        <taxon>Fungi</taxon>
        <taxon>Dikarya</taxon>
        <taxon>Ascomycota</taxon>
        <taxon>Saccharomycotina</taxon>
        <taxon>Dipodascomycetes</taxon>
        <taxon>Dipodascales</taxon>
        <taxon>Trichomonascaceae</taxon>
        <taxon>Sugiyamaella</taxon>
    </lineage>
</organism>
<sequence>MGSPDNDDAYYPIVDSSTIPWVTKICALEIHTRRSQKNSPRCFLMARRKEYLEDMWEDADLQVVQRGEKKASKGSTPSKPGKSRKVGRKRIGIADILDNDVEDEPGAKLPAIGGIPYVQYRPGSWIGGLYECPGLTDDDGISCTEENAIPILPLMADNPLTWWSEFPDSRHYIQRVPLLYTYDKLAPYEKKGLYWEHDISLRLGVSESPFGDLPPNNWYDYVKPSENYSGLGYIELTEKKNRENGNHQNKKFSSRFTNGTESWYKQGGILPYFSKQITNSTVSLPRRLHLLKHKTTNGSWETSSTLISKSTQVSRLTTRPALLPLLSPSQQASTPQDQLQPTATSTLISIDTSAYPVTTSSRRPPFASPIVEPILHKLNSKLAWEKHVKAKLTTKPSLETPSQTLLSTKSLHKHLSPTSIRMNHHPLYDRGDGRVRRPIRPVVNGKVIIA</sequence>
<name>A0A167CHA9_9ASCO</name>
<protein>
    <submittedName>
        <fullName evidence="2">Uncharacterized protein</fullName>
    </submittedName>
</protein>
<reference evidence="2 3" key="1">
    <citation type="submission" date="2016-02" db="EMBL/GenBank/DDBJ databases">
        <title>Complete genome sequence and transcriptome regulation of the pentose utilising yeast Sugiyamaella lignohabitans.</title>
        <authorList>
            <person name="Bellasio M."/>
            <person name="Peymann A."/>
            <person name="Valli M."/>
            <person name="Sipitzky M."/>
            <person name="Graf A."/>
            <person name="Sauer M."/>
            <person name="Marx H."/>
            <person name="Mattanovich D."/>
        </authorList>
    </citation>
    <scope>NUCLEOTIDE SEQUENCE [LARGE SCALE GENOMIC DNA]</scope>
    <source>
        <strain evidence="2 3">CBS 10342</strain>
    </source>
</reference>
<dbReference type="GeneID" id="30036658"/>
<dbReference type="RefSeq" id="XP_018734173.1">
    <property type="nucleotide sequence ID" value="XM_018881595.1"/>
</dbReference>
<dbReference type="AlphaFoldDB" id="A0A167CHA9"/>
<proteinExistence type="predicted"/>
<dbReference type="OrthoDB" id="4024574at2759"/>
<gene>
    <name evidence="2" type="ORF">AWJ20_4517</name>
</gene>
<evidence type="ECO:0000256" key="1">
    <source>
        <dbReference type="SAM" id="MobiDB-lite"/>
    </source>
</evidence>
<evidence type="ECO:0000313" key="2">
    <source>
        <dbReference type="EMBL" id="ANB11696.1"/>
    </source>
</evidence>
<feature type="region of interest" description="Disordered" evidence="1">
    <location>
        <begin position="66"/>
        <end position="86"/>
    </location>
</feature>
<dbReference type="KEGG" id="slb:AWJ20_4517"/>
<accession>A0A167CHA9</accession>
<dbReference type="Proteomes" id="UP000189580">
    <property type="component" value="Chromosome c"/>
</dbReference>
<keyword evidence="3" id="KW-1185">Reference proteome</keyword>
<evidence type="ECO:0000313" key="3">
    <source>
        <dbReference type="Proteomes" id="UP000189580"/>
    </source>
</evidence>